<evidence type="ECO:0000313" key="3">
    <source>
        <dbReference type="EMBL" id="JAG12033.1"/>
    </source>
</evidence>
<dbReference type="PANTHER" id="PTHR11062:SF129">
    <property type="entry name" value="EXOSTOSIN-1"/>
    <property type="match status" value="1"/>
</dbReference>
<name>A0A0A9WZU7_LYGHE</name>
<protein>
    <submittedName>
        <fullName evidence="3">Exostosin-1</fullName>
    </submittedName>
</protein>
<evidence type="ECO:0000259" key="2">
    <source>
        <dbReference type="Pfam" id="PF03016"/>
    </source>
</evidence>
<dbReference type="GO" id="GO:0015020">
    <property type="term" value="F:glucuronosyltransferase activity"/>
    <property type="evidence" value="ECO:0007669"/>
    <property type="project" value="TreeGrafter"/>
</dbReference>
<sequence length="501" mass="57177">MQAKKRYLLVLLSCAFLAYCYLGGYRLKNDGYEFDAKELPTYRDEYDTADDHLGGNGVRRSGAFRRPNNIVNQKCRMETCFDFLKCSKDFRVYVYPPSGSEEGMMGVGAEMPLVPSAAYQKVLDVITESRYYTPDPSKACLFVLAIDTLDRDNLSADYVRNVPSRLQRLKYWNGGKNHVIFNLYSGTWPEYAEDDLGFDTGQAILAKASMSISSFRPGFDISIPLFHKNHPEKGGEPGFVTTNNFPINKKYLLAFKGKRYVHGIGSETRNSLYHLHNERDIILVTTCKHGKSWKELKDDRCDEDNTDYDRYDYEILLHNSTLCLVPRGRRLGSFRFLEVLQAGCIPVLLSNAWALPFSQVIDWNKAVIWADERLLLQVPEIVRSISPKKIFALRQQTQILWNQYFSSIEKIVFTTFEIIRERLPGEPVRDGLMWNTSPGALVTLPQYQGVYPWDHASPMDDNFTAVIYAQLGAPLTQTSPLYRLVKALTKSSYTCMVSSSS</sequence>
<gene>
    <name evidence="3" type="primary">ttv_0</name>
    <name evidence="3" type="ORF">CM83_44505</name>
</gene>
<dbReference type="AlphaFoldDB" id="A0A0A9WZU7"/>
<evidence type="ECO:0000256" key="1">
    <source>
        <dbReference type="ARBA" id="ARBA00010271"/>
    </source>
</evidence>
<dbReference type="PANTHER" id="PTHR11062">
    <property type="entry name" value="EXOSTOSIN HEPARAN SULFATE GLYCOSYLTRANSFERASE -RELATED"/>
    <property type="match status" value="1"/>
</dbReference>
<feature type="domain" description="Exostosin GT47" evidence="2">
    <location>
        <begin position="87"/>
        <end position="385"/>
    </location>
</feature>
<dbReference type="InterPro" id="IPR040911">
    <property type="entry name" value="Exostosin_GT47"/>
</dbReference>
<dbReference type="InterPro" id="IPR004263">
    <property type="entry name" value="Exostosin"/>
</dbReference>
<comment type="similarity">
    <text evidence="1">Belongs to the glycosyltransferase 47 family.</text>
</comment>
<organism evidence="3">
    <name type="scientific">Lygus hesperus</name>
    <name type="common">Western plant bug</name>
    <dbReference type="NCBI Taxonomy" id="30085"/>
    <lineage>
        <taxon>Eukaryota</taxon>
        <taxon>Metazoa</taxon>
        <taxon>Ecdysozoa</taxon>
        <taxon>Arthropoda</taxon>
        <taxon>Hexapoda</taxon>
        <taxon>Insecta</taxon>
        <taxon>Pterygota</taxon>
        <taxon>Neoptera</taxon>
        <taxon>Paraneoptera</taxon>
        <taxon>Hemiptera</taxon>
        <taxon>Heteroptera</taxon>
        <taxon>Panheteroptera</taxon>
        <taxon>Cimicomorpha</taxon>
        <taxon>Miridae</taxon>
        <taxon>Mirini</taxon>
        <taxon>Lygus</taxon>
    </lineage>
</organism>
<accession>A0A0A9WZU7</accession>
<proteinExistence type="inferred from homology"/>
<dbReference type="Pfam" id="PF03016">
    <property type="entry name" value="Exostosin_GT47"/>
    <property type="match status" value="1"/>
</dbReference>
<dbReference type="GO" id="GO:0015012">
    <property type="term" value="P:heparan sulfate proteoglycan biosynthetic process"/>
    <property type="evidence" value="ECO:0007669"/>
    <property type="project" value="UniProtKB-ARBA"/>
</dbReference>
<dbReference type="GO" id="GO:0005794">
    <property type="term" value="C:Golgi apparatus"/>
    <property type="evidence" value="ECO:0007669"/>
    <property type="project" value="TreeGrafter"/>
</dbReference>
<reference evidence="3" key="1">
    <citation type="journal article" date="2014" name="PLoS ONE">
        <title>Transcriptome-Based Identification of ABC Transporters in the Western Tarnished Plant Bug Lygus hesperus.</title>
        <authorList>
            <person name="Hull J.J."/>
            <person name="Chaney K."/>
            <person name="Geib S.M."/>
            <person name="Fabrick J.A."/>
            <person name="Brent C.S."/>
            <person name="Walsh D."/>
            <person name="Lavine L.C."/>
        </authorList>
    </citation>
    <scope>NUCLEOTIDE SEQUENCE</scope>
</reference>
<dbReference type="EMBL" id="GBHO01031571">
    <property type="protein sequence ID" value="JAG12033.1"/>
    <property type="molecule type" value="Transcribed_RNA"/>
</dbReference>
<dbReference type="GO" id="GO:0008375">
    <property type="term" value="F:acetylglucosaminyltransferase activity"/>
    <property type="evidence" value="ECO:0007669"/>
    <property type="project" value="TreeGrafter"/>
</dbReference>
<reference evidence="3" key="2">
    <citation type="submission" date="2014-07" db="EMBL/GenBank/DDBJ databases">
        <authorList>
            <person name="Hull J."/>
        </authorList>
    </citation>
    <scope>NUCLEOTIDE SEQUENCE</scope>
</reference>